<evidence type="ECO:0000256" key="1">
    <source>
        <dbReference type="SAM" id="SignalP"/>
    </source>
</evidence>
<feature type="signal peptide" evidence="1">
    <location>
        <begin position="1"/>
        <end position="23"/>
    </location>
</feature>
<protein>
    <recommendedName>
        <fullName evidence="4">Lipoprotein</fullName>
    </recommendedName>
</protein>
<name>A0ABW5ZTD2_9FLAO</name>
<keyword evidence="3" id="KW-1185">Reference proteome</keyword>
<comment type="caution">
    <text evidence="2">The sequence shown here is derived from an EMBL/GenBank/DDBJ whole genome shotgun (WGS) entry which is preliminary data.</text>
</comment>
<feature type="chain" id="PRO_5046952376" description="Lipoprotein" evidence="1">
    <location>
        <begin position="24"/>
        <end position="238"/>
    </location>
</feature>
<sequence length="238" mass="27352">MKKIILIIVLGILCLSCSINKNAFVGTYYNSNDVYIGALKFDNSGHYYLLSYDIPTSKIDTLSNGSYKLDNGFLNLSSEIDKYDNEFDTKLFESYNPDISGVKIEIVSPLISELKEKGLDSSLFFVISGYSNNNFLENSTSNVFELNDVKAESIEEFYVFARIGFMNFLDKRKQLEITTKTLAISNLKNNNFRVEIPKMTNSELRKTILRNHYLKVIDKNQIQWADKVLVKIEHWADK</sequence>
<gene>
    <name evidence="2" type="ORF">ACFS29_08480</name>
</gene>
<reference evidence="3" key="1">
    <citation type="journal article" date="2019" name="Int. J. Syst. Evol. Microbiol.">
        <title>The Global Catalogue of Microorganisms (GCM) 10K type strain sequencing project: providing services to taxonomists for standard genome sequencing and annotation.</title>
        <authorList>
            <consortium name="The Broad Institute Genomics Platform"/>
            <consortium name="The Broad Institute Genome Sequencing Center for Infectious Disease"/>
            <person name="Wu L."/>
            <person name="Ma J."/>
        </authorList>
    </citation>
    <scope>NUCLEOTIDE SEQUENCE [LARGE SCALE GENOMIC DNA]</scope>
    <source>
        <strain evidence="3">KCTC 32514</strain>
    </source>
</reference>
<organism evidence="2 3">
    <name type="scientific">Psychroserpens luteus</name>
    <dbReference type="NCBI Taxonomy" id="1434066"/>
    <lineage>
        <taxon>Bacteria</taxon>
        <taxon>Pseudomonadati</taxon>
        <taxon>Bacteroidota</taxon>
        <taxon>Flavobacteriia</taxon>
        <taxon>Flavobacteriales</taxon>
        <taxon>Flavobacteriaceae</taxon>
        <taxon>Psychroserpens</taxon>
    </lineage>
</organism>
<evidence type="ECO:0000313" key="3">
    <source>
        <dbReference type="Proteomes" id="UP001597548"/>
    </source>
</evidence>
<dbReference type="EMBL" id="JBHUOS010000007">
    <property type="protein sequence ID" value="MFD2915670.1"/>
    <property type="molecule type" value="Genomic_DNA"/>
</dbReference>
<evidence type="ECO:0000313" key="2">
    <source>
        <dbReference type="EMBL" id="MFD2915670.1"/>
    </source>
</evidence>
<keyword evidence="1" id="KW-0732">Signal</keyword>
<accession>A0ABW5ZTD2</accession>
<dbReference type="Proteomes" id="UP001597548">
    <property type="component" value="Unassembled WGS sequence"/>
</dbReference>
<proteinExistence type="predicted"/>
<evidence type="ECO:0008006" key="4">
    <source>
        <dbReference type="Google" id="ProtNLM"/>
    </source>
</evidence>
<dbReference type="RefSeq" id="WP_194509443.1">
    <property type="nucleotide sequence ID" value="NZ_JADILU010000008.1"/>
</dbReference>